<dbReference type="AlphaFoldDB" id="A0A0B5QQK4"/>
<evidence type="ECO:0000313" key="3">
    <source>
        <dbReference type="Proteomes" id="UP000031866"/>
    </source>
</evidence>
<name>A0A0B5QQK4_CLOBE</name>
<reference evidence="3" key="1">
    <citation type="submission" date="2014-12" db="EMBL/GenBank/DDBJ databases">
        <title>Genome sequence of Clostridium beijerinckii strain 59B.</title>
        <authorList>
            <person name="Little G.T."/>
            <person name="Minton N.P."/>
        </authorList>
    </citation>
    <scope>NUCLEOTIDE SEQUENCE [LARGE SCALE GENOMIC DNA]</scope>
    <source>
        <strain evidence="3">59B</strain>
    </source>
</reference>
<sequence>MSTAIIITVGLFFILAIPVILFIDSKYKEKRNFQCTKCFHIFDIFENQINSYRINGKLHVKCPKCGEYSAVKMIRKV</sequence>
<organism evidence="2 3">
    <name type="scientific">Clostridium beijerinckii</name>
    <name type="common">Clostridium MP</name>
    <dbReference type="NCBI Taxonomy" id="1520"/>
    <lineage>
        <taxon>Bacteria</taxon>
        <taxon>Bacillati</taxon>
        <taxon>Bacillota</taxon>
        <taxon>Clostridia</taxon>
        <taxon>Eubacteriales</taxon>
        <taxon>Clostridiaceae</taxon>
        <taxon>Clostridium</taxon>
    </lineage>
</organism>
<dbReference type="KEGG" id="cbei:LF65_03708"/>
<accession>A0A0B5QQK4</accession>
<feature type="transmembrane region" description="Helical" evidence="1">
    <location>
        <begin position="6"/>
        <end position="23"/>
    </location>
</feature>
<protein>
    <submittedName>
        <fullName evidence="2">Uncharacterized protein</fullName>
    </submittedName>
</protein>
<dbReference type="OrthoDB" id="1934449at2"/>
<keyword evidence="1" id="KW-0472">Membrane</keyword>
<dbReference type="Proteomes" id="UP000031866">
    <property type="component" value="Chromosome"/>
</dbReference>
<dbReference type="RefSeq" id="WP_041897954.1">
    <property type="nucleotide sequence ID" value="NZ_CP010086.2"/>
</dbReference>
<evidence type="ECO:0000313" key="2">
    <source>
        <dbReference type="EMBL" id="AJH00263.1"/>
    </source>
</evidence>
<proteinExistence type="predicted"/>
<gene>
    <name evidence="2" type="ORF">LF65_03708</name>
</gene>
<evidence type="ECO:0000256" key="1">
    <source>
        <dbReference type="SAM" id="Phobius"/>
    </source>
</evidence>
<keyword evidence="1" id="KW-1133">Transmembrane helix</keyword>
<keyword evidence="1" id="KW-0812">Transmembrane</keyword>
<dbReference type="EMBL" id="CP010086">
    <property type="protein sequence ID" value="AJH00263.1"/>
    <property type="molecule type" value="Genomic_DNA"/>
</dbReference>